<organism evidence="1">
    <name type="scientific">Anguilla anguilla</name>
    <name type="common">European freshwater eel</name>
    <name type="synonym">Muraena anguilla</name>
    <dbReference type="NCBI Taxonomy" id="7936"/>
    <lineage>
        <taxon>Eukaryota</taxon>
        <taxon>Metazoa</taxon>
        <taxon>Chordata</taxon>
        <taxon>Craniata</taxon>
        <taxon>Vertebrata</taxon>
        <taxon>Euteleostomi</taxon>
        <taxon>Actinopterygii</taxon>
        <taxon>Neopterygii</taxon>
        <taxon>Teleostei</taxon>
        <taxon>Anguilliformes</taxon>
        <taxon>Anguillidae</taxon>
        <taxon>Anguilla</taxon>
    </lineage>
</organism>
<reference evidence="1" key="2">
    <citation type="journal article" date="2015" name="Fish Shellfish Immunol.">
        <title>Early steps in the European eel (Anguilla anguilla)-Vibrio vulnificus interaction in the gills: Role of the RtxA13 toxin.</title>
        <authorList>
            <person name="Callol A."/>
            <person name="Pajuelo D."/>
            <person name="Ebbesson L."/>
            <person name="Teles M."/>
            <person name="MacKenzie S."/>
            <person name="Amaro C."/>
        </authorList>
    </citation>
    <scope>NUCLEOTIDE SEQUENCE</scope>
</reference>
<accession>A0A0E9TJ39</accession>
<evidence type="ECO:0000313" key="1">
    <source>
        <dbReference type="EMBL" id="JAH53709.1"/>
    </source>
</evidence>
<name>A0A0E9TJ39_ANGAN</name>
<reference evidence="1" key="1">
    <citation type="submission" date="2014-11" db="EMBL/GenBank/DDBJ databases">
        <authorList>
            <person name="Amaro Gonzalez C."/>
        </authorList>
    </citation>
    <scope>NUCLEOTIDE SEQUENCE</scope>
</reference>
<dbReference type="AlphaFoldDB" id="A0A0E9TJ39"/>
<sequence length="22" mass="2494">MQTNCMDDETSQGFLKAKAMPF</sequence>
<protein>
    <submittedName>
        <fullName evidence="1">Uncharacterized protein</fullName>
    </submittedName>
</protein>
<proteinExistence type="predicted"/>
<dbReference type="EMBL" id="GBXM01054868">
    <property type="protein sequence ID" value="JAH53709.1"/>
    <property type="molecule type" value="Transcribed_RNA"/>
</dbReference>